<dbReference type="EMBL" id="SLWK01000001">
    <property type="protein sequence ID" value="TCO10598.1"/>
    <property type="molecule type" value="Genomic_DNA"/>
</dbReference>
<sequence>MKPITFALTLLLLSECKTNPDQCNCKSTFDWMTETFMENDAGYRTLVEFNNLDGVKNHTKALRRRAKRTRHIRECEALMNEWLHFFRKEHIGIYAKSHSLGRQHNTSSKPNNRSTQLKALNDKTLYLKIFSFEYQYKDQIDNLIKQNELLLTSFPNLIIDIRGSGGGSDASFQGLLPFIYTNSMRWYGDEFYASEQNTIFFEQYAGKRSDKSLLEMAKKMRNTQGEFVIFNDPVMTASFDTVMPYPKRIGIICDRYNGSSDESFLVLARQSQKVKIFGEPTGGAFDYANMNSIKSPDENFELWYAMSRSTIRNEYPIDGIGIQPDFYLDRFLEEDWIEYTRSILEQQ</sequence>
<dbReference type="GO" id="GO:0008236">
    <property type="term" value="F:serine-type peptidase activity"/>
    <property type="evidence" value="ECO:0007669"/>
    <property type="project" value="InterPro"/>
</dbReference>
<dbReference type="OrthoDB" id="2327485at2"/>
<reference evidence="2 3" key="1">
    <citation type="submission" date="2019-03" db="EMBL/GenBank/DDBJ databases">
        <title>Genomic Encyclopedia of Type Strains, Phase IV (KMG-IV): sequencing the most valuable type-strain genomes for metagenomic binning, comparative biology and taxonomic classification.</title>
        <authorList>
            <person name="Goeker M."/>
        </authorList>
    </citation>
    <scope>NUCLEOTIDE SEQUENCE [LARGE SCALE GENOMIC DNA]</scope>
    <source>
        <strain evidence="2 3">DSM 24179</strain>
    </source>
</reference>
<dbReference type="Pfam" id="PF03572">
    <property type="entry name" value="Peptidase_S41"/>
    <property type="match status" value="1"/>
</dbReference>
<accession>A0A4R2GNL8</accession>
<gene>
    <name evidence="2" type="ORF">EV194_101228</name>
</gene>
<name>A0A4R2GNL8_9BACT</name>
<proteinExistence type="predicted"/>
<dbReference type="InterPro" id="IPR029045">
    <property type="entry name" value="ClpP/crotonase-like_dom_sf"/>
</dbReference>
<dbReference type="RefSeq" id="WP_132431221.1">
    <property type="nucleotide sequence ID" value="NZ_SLWK01000001.1"/>
</dbReference>
<dbReference type="AlphaFoldDB" id="A0A4R2GNL8"/>
<comment type="caution">
    <text evidence="2">The sequence shown here is derived from an EMBL/GenBank/DDBJ whole genome shotgun (WGS) entry which is preliminary data.</text>
</comment>
<keyword evidence="3" id="KW-1185">Reference proteome</keyword>
<feature type="domain" description="Tail specific protease" evidence="1">
    <location>
        <begin position="124"/>
        <end position="327"/>
    </location>
</feature>
<dbReference type="InterPro" id="IPR005151">
    <property type="entry name" value="Tail-specific_protease"/>
</dbReference>
<evidence type="ECO:0000259" key="1">
    <source>
        <dbReference type="Pfam" id="PF03572"/>
    </source>
</evidence>
<protein>
    <submittedName>
        <fullName evidence="2">Peptidase S41-like protein</fullName>
    </submittedName>
</protein>
<dbReference type="Proteomes" id="UP000295221">
    <property type="component" value="Unassembled WGS sequence"/>
</dbReference>
<dbReference type="Gene3D" id="3.90.226.10">
    <property type="entry name" value="2-enoyl-CoA Hydratase, Chain A, domain 1"/>
    <property type="match status" value="1"/>
</dbReference>
<dbReference type="SUPFAM" id="SSF52096">
    <property type="entry name" value="ClpP/crotonase"/>
    <property type="match status" value="1"/>
</dbReference>
<organism evidence="2 3">
    <name type="scientific">Natronoflexus pectinivorans</name>
    <dbReference type="NCBI Taxonomy" id="682526"/>
    <lineage>
        <taxon>Bacteria</taxon>
        <taxon>Pseudomonadati</taxon>
        <taxon>Bacteroidota</taxon>
        <taxon>Bacteroidia</taxon>
        <taxon>Marinilabiliales</taxon>
        <taxon>Marinilabiliaceae</taxon>
        <taxon>Natronoflexus</taxon>
    </lineage>
</organism>
<evidence type="ECO:0000313" key="3">
    <source>
        <dbReference type="Proteomes" id="UP000295221"/>
    </source>
</evidence>
<evidence type="ECO:0000313" key="2">
    <source>
        <dbReference type="EMBL" id="TCO10598.1"/>
    </source>
</evidence>
<dbReference type="GO" id="GO:0006508">
    <property type="term" value="P:proteolysis"/>
    <property type="evidence" value="ECO:0007669"/>
    <property type="project" value="InterPro"/>
</dbReference>